<feature type="domain" description="KaiC" evidence="2">
    <location>
        <begin position="257"/>
        <end position="489"/>
    </location>
</feature>
<dbReference type="PANTHER" id="PTHR42926">
    <property type="match status" value="1"/>
</dbReference>
<protein>
    <submittedName>
        <fullName evidence="3">Circadian clock protein KaiC</fullName>
    </submittedName>
</protein>
<dbReference type="AlphaFoldDB" id="A0A2Z5FUX0"/>
<dbReference type="PROSITE" id="PS51146">
    <property type="entry name" value="KAIC"/>
    <property type="match status" value="2"/>
</dbReference>
<dbReference type="InterPro" id="IPR010624">
    <property type="entry name" value="KaiC_dom"/>
</dbReference>
<dbReference type="SMART" id="SM00382">
    <property type="entry name" value="AAA"/>
    <property type="match status" value="2"/>
</dbReference>
<dbReference type="PANTHER" id="PTHR42926:SF1">
    <property type="entry name" value="CIRCADIAN CLOCK OSCILLATOR PROTEIN KAIC 1"/>
    <property type="match status" value="1"/>
</dbReference>
<organism evidence="3 4">
    <name type="scientific">Acidisarcina polymorpha</name>
    <dbReference type="NCBI Taxonomy" id="2211140"/>
    <lineage>
        <taxon>Bacteria</taxon>
        <taxon>Pseudomonadati</taxon>
        <taxon>Acidobacteriota</taxon>
        <taxon>Terriglobia</taxon>
        <taxon>Terriglobales</taxon>
        <taxon>Acidobacteriaceae</taxon>
        <taxon>Acidisarcina</taxon>
    </lineage>
</organism>
<keyword evidence="4" id="KW-1185">Reference proteome</keyword>
<evidence type="ECO:0000259" key="2">
    <source>
        <dbReference type="PROSITE" id="PS51146"/>
    </source>
</evidence>
<feature type="region of interest" description="Disordered" evidence="1">
    <location>
        <begin position="564"/>
        <end position="586"/>
    </location>
</feature>
<dbReference type="Gene3D" id="3.40.50.300">
    <property type="entry name" value="P-loop containing nucleotide triphosphate hydrolases"/>
    <property type="match status" value="2"/>
</dbReference>
<dbReference type="Proteomes" id="UP000253606">
    <property type="component" value="Chromosome"/>
</dbReference>
<dbReference type="KEGG" id="abas:ACPOL_1320"/>
<evidence type="ECO:0000256" key="1">
    <source>
        <dbReference type="SAM" id="MobiDB-lite"/>
    </source>
</evidence>
<feature type="domain" description="KaiC" evidence="2">
    <location>
        <begin position="17"/>
        <end position="256"/>
    </location>
</feature>
<dbReference type="InterPro" id="IPR027417">
    <property type="entry name" value="P-loop_NTPase"/>
</dbReference>
<dbReference type="InterPro" id="IPR003593">
    <property type="entry name" value="AAA+_ATPase"/>
</dbReference>
<evidence type="ECO:0000313" key="3">
    <source>
        <dbReference type="EMBL" id="AXC10668.1"/>
    </source>
</evidence>
<name>A0A2Z5FUX0_9BACT</name>
<reference evidence="3 4" key="1">
    <citation type="journal article" date="2018" name="Front. Microbiol.">
        <title>Hydrolytic Capabilities as a Key to Environmental Success: Chitinolytic and Cellulolytic Acidobacteria From Acidic Sub-arctic Soils and Boreal Peatlands.</title>
        <authorList>
            <person name="Belova S.E."/>
            <person name="Ravin N.V."/>
            <person name="Pankratov T.A."/>
            <person name="Rakitin A.L."/>
            <person name="Ivanova A.A."/>
            <person name="Beletsky A.V."/>
            <person name="Mardanov A.V."/>
            <person name="Sinninghe Damste J.S."/>
            <person name="Dedysh S.N."/>
        </authorList>
    </citation>
    <scope>NUCLEOTIDE SEQUENCE [LARGE SCALE GENOMIC DNA]</scope>
    <source>
        <strain evidence="3 4">SBC82</strain>
    </source>
</reference>
<dbReference type="NCBIfam" id="NF006799">
    <property type="entry name" value="PRK09302.1"/>
    <property type="match status" value="1"/>
</dbReference>
<dbReference type="GO" id="GO:0005524">
    <property type="term" value="F:ATP binding"/>
    <property type="evidence" value="ECO:0007669"/>
    <property type="project" value="InterPro"/>
</dbReference>
<dbReference type="CDD" id="cd19484">
    <property type="entry name" value="KaiC_C"/>
    <property type="match status" value="1"/>
</dbReference>
<dbReference type="SUPFAM" id="SSF52540">
    <property type="entry name" value="P-loop containing nucleoside triphosphate hydrolases"/>
    <property type="match status" value="2"/>
</dbReference>
<dbReference type="InterPro" id="IPR047222">
    <property type="entry name" value="KaiC_C"/>
</dbReference>
<dbReference type="InterPro" id="IPR051347">
    <property type="entry name" value="Circadian_clock_KaiC-rel"/>
</dbReference>
<proteinExistence type="predicted"/>
<dbReference type="Pfam" id="PF06745">
    <property type="entry name" value="ATPase"/>
    <property type="match status" value="2"/>
</dbReference>
<dbReference type="OrthoDB" id="9803906at2"/>
<evidence type="ECO:0000313" key="4">
    <source>
        <dbReference type="Proteomes" id="UP000253606"/>
    </source>
</evidence>
<gene>
    <name evidence="3" type="ORF">ACPOL_1320</name>
</gene>
<dbReference type="InterPro" id="IPR014774">
    <property type="entry name" value="KaiC-like_dom"/>
</dbReference>
<accession>A0A2Z5FUX0</accession>
<sequence length="586" mass="64082">MRKRPPARPTYARLILPKAPTGIHGLDEILEGGLPRQRSTLVCGAAGSGKTLLAAEFLVRGAMEFDEPGVLIAFEETREDLTQNLASLGFPLAQLVTAKKMVLDYVHFERSEMLETGAYSLEGLFVRLEYAIDSIGAKRVAMDSLEVLFASLSDAALLRSELRRLFCWLHAKGVTSVITAERGEGTLTRHGLEEYVSDCVILLDNRVNNQFATRRLRIVKYRGSRHGMDEYPFIVGDHGISVLPITSVGLNHLTPAGRVLSGIQRLDAMLGGRGYHRGSSILISGGSGTGKTSIAAHLANSVCAAGQRCLIFLFEESPSQYIRNMRSLGLDLEPWIRCGLLLFHAARPTLCGLETHLVTMHRIAGEFKPSVVVIDPVTNLESGGTADEASSLLTRLIDFFKAKQITTLFTSLTRGGKDEETTDAGISSLMDTWILVRNVESGGERNRVLYVLKSRGMAHSNQVREFQLSDHGIELVDVYVGPGGVLTGAARLAQEAREAADLLLDEEEFARRRHEMDRSIQSLQAKSKSLALELKIAVRGRAQLGAQNGAKNKMLLANRLEMAQARRADASADDEPNPKTKQNKGA</sequence>
<dbReference type="RefSeq" id="WP_114210620.1">
    <property type="nucleotide sequence ID" value="NZ_CP030840.1"/>
</dbReference>
<dbReference type="EMBL" id="CP030840">
    <property type="protein sequence ID" value="AXC10668.1"/>
    <property type="molecule type" value="Genomic_DNA"/>
</dbReference>